<keyword evidence="2" id="KW-1185">Reference proteome</keyword>
<dbReference type="EMBL" id="CM056815">
    <property type="protein sequence ID" value="KAJ8630934.1"/>
    <property type="molecule type" value="Genomic_DNA"/>
</dbReference>
<dbReference type="Proteomes" id="UP001234297">
    <property type="component" value="Chromosome 7"/>
</dbReference>
<name>A0ACC2LBZ0_PERAE</name>
<reference evidence="1 2" key="1">
    <citation type="journal article" date="2022" name="Hortic Res">
        <title>A haplotype resolved chromosomal level avocado genome allows analysis of novel avocado genes.</title>
        <authorList>
            <person name="Nath O."/>
            <person name="Fletcher S.J."/>
            <person name="Hayward A."/>
            <person name="Shaw L.M."/>
            <person name="Masouleh A.K."/>
            <person name="Furtado A."/>
            <person name="Henry R.J."/>
            <person name="Mitter N."/>
        </authorList>
    </citation>
    <scope>NUCLEOTIDE SEQUENCE [LARGE SCALE GENOMIC DNA]</scope>
    <source>
        <strain evidence="2">cv. Hass</strain>
    </source>
</reference>
<protein>
    <submittedName>
        <fullName evidence="1">Uncharacterized protein</fullName>
    </submittedName>
</protein>
<gene>
    <name evidence="1" type="ORF">MRB53_024257</name>
</gene>
<organism evidence="1 2">
    <name type="scientific">Persea americana</name>
    <name type="common">Avocado</name>
    <dbReference type="NCBI Taxonomy" id="3435"/>
    <lineage>
        <taxon>Eukaryota</taxon>
        <taxon>Viridiplantae</taxon>
        <taxon>Streptophyta</taxon>
        <taxon>Embryophyta</taxon>
        <taxon>Tracheophyta</taxon>
        <taxon>Spermatophyta</taxon>
        <taxon>Magnoliopsida</taxon>
        <taxon>Magnoliidae</taxon>
        <taxon>Laurales</taxon>
        <taxon>Lauraceae</taxon>
        <taxon>Persea</taxon>
    </lineage>
</organism>
<proteinExistence type="predicted"/>
<sequence length="154" mass="16500">MAVRFVGFVSLLLFSALLLPCSIHATQVDYCERGGDYDVEVKGVKISPDPVVRGKPATFSISASTGKAISGGQVVIDVYYFGAHIHSETHDLCEETSCPISAGDFVLSHTQSLPGFTPPGPYTLKMKMLSGNGLELTCIKFGFKIKIRSPIADS</sequence>
<evidence type="ECO:0000313" key="1">
    <source>
        <dbReference type="EMBL" id="KAJ8630934.1"/>
    </source>
</evidence>
<accession>A0ACC2LBZ0</accession>
<comment type="caution">
    <text evidence="1">The sequence shown here is derived from an EMBL/GenBank/DDBJ whole genome shotgun (WGS) entry which is preliminary data.</text>
</comment>
<evidence type="ECO:0000313" key="2">
    <source>
        <dbReference type="Proteomes" id="UP001234297"/>
    </source>
</evidence>